<gene>
    <name evidence="2" type="ORF">C5613_26890</name>
</gene>
<name>A0A2S8J2J2_RHOOP</name>
<dbReference type="EMBL" id="PUIO01000037">
    <property type="protein sequence ID" value="PQP21185.1"/>
    <property type="molecule type" value="Genomic_DNA"/>
</dbReference>
<evidence type="ECO:0000313" key="3">
    <source>
        <dbReference type="Proteomes" id="UP000239290"/>
    </source>
</evidence>
<protein>
    <recommendedName>
        <fullName evidence="1">HTH cro/C1-type domain-containing protein</fullName>
    </recommendedName>
</protein>
<organism evidence="2 3">
    <name type="scientific">Rhodococcus opacus</name>
    <name type="common">Nocardia opaca</name>
    <dbReference type="NCBI Taxonomy" id="37919"/>
    <lineage>
        <taxon>Bacteria</taxon>
        <taxon>Bacillati</taxon>
        <taxon>Actinomycetota</taxon>
        <taxon>Actinomycetes</taxon>
        <taxon>Mycobacteriales</taxon>
        <taxon>Nocardiaceae</taxon>
        <taxon>Rhodococcus</taxon>
    </lineage>
</organism>
<dbReference type="InterPro" id="IPR010982">
    <property type="entry name" value="Lambda_DNA-bd_dom_sf"/>
</dbReference>
<proteinExistence type="predicted"/>
<evidence type="ECO:0000259" key="1">
    <source>
        <dbReference type="PROSITE" id="PS50943"/>
    </source>
</evidence>
<dbReference type="CDD" id="cd00093">
    <property type="entry name" value="HTH_XRE"/>
    <property type="match status" value="1"/>
</dbReference>
<reference evidence="3" key="1">
    <citation type="submission" date="2018-02" db="EMBL/GenBank/DDBJ databases">
        <title>Draft genome sequencing of Rhodococcus opacus KU647198.</title>
        <authorList>
            <person name="Zheng B.-X."/>
        </authorList>
    </citation>
    <scope>NUCLEOTIDE SEQUENCE [LARGE SCALE GENOMIC DNA]</scope>
    <source>
        <strain evidence="3">04-OD7</strain>
    </source>
</reference>
<feature type="domain" description="HTH cro/C1-type" evidence="1">
    <location>
        <begin position="2"/>
        <end position="33"/>
    </location>
</feature>
<dbReference type="PROSITE" id="PS50943">
    <property type="entry name" value="HTH_CROC1"/>
    <property type="match status" value="1"/>
</dbReference>
<dbReference type="Proteomes" id="UP000239290">
    <property type="component" value="Unassembled WGS sequence"/>
</dbReference>
<dbReference type="InterPro" id="IPR001387">
    <property type="entry name" value="Cro/C1-type_HTH"/>
</dbReference>
<accession>A0A2S8J2J2</accession>
<dbReference type="GO" id="GO:0003677">
    <property type="term" value="F:DNA binding"/>
    <property type="evidence" value="ECO:0007669"/>
    <property type="project" value="InterPro"/>
</dbReference>
<evidence type="ECO:0000313" key="2">
    <source>
        <dbReference type="EMBL" id="PQP21185.1"/>
    </source>
</evidence>
<dbReference type="RefSeq" id="WP_105419082.1">
    <property type="nucleotide sequence ID" value="NZ_PUIO01000037.1"/>
</dbReference>
<dbReference type="Pfam" id="PF01381">
    <property type="entry name" value="HTH_3"/>
    <property type="match status" value="1"/>
</dbReference>
<sequence>MSTLSTFERGESRLSGDTAEAIAEVLGLHAVVVACERTKDRHAGVKS</sequence>
<dbReference type="Gene3D" id="1.10.260.40">
    <property type="entry name" value="lambda repressor-like DNA-binding domains"/>
    <property type="match status" value="1"/>
</dbReference>
<dbReference type="AlphaFoldDB" id="A0A2S8J2J2"/>
<comment type="caution">
    <text evidence="2">The sequence shown here is derived from an EMBL/GenBank/DDBJ whole genome shotgun (WGS) entry which is preliminary data.</text>
</comment>